<evidence type="ECO:0000259" key="1">
    <source>
        <dbReference type="PROSITE" id="PS51202"/>
    </source>
</evidence>
<feature type="domain" description="RCK C-terminal" evidence="1">
    <location>
        <begin position="191"/>
        <end position="272"/>
    </location>
</feature>
<organism evidence="2 3">
    <name type="scientific">Methanospirillum lacunae</name>
    <dbReference type="NCBI Taxonomy" id="668570"/>
    <lineage>
        <taxon>Archaea</taxon>
        <taxon>Methanobacteriati</taxon>
        <taxon>Methanobacteriota</taxon>
        <taxon>Stenosarchaea group</taxon>
        <taxon>Methanomicrobia</taxon>
        <taxon>Methanomicrobiales</taxon>
        <taxon>Methanospirillaceae</taxon>
        <taxon>Methanospirillum</taxon>
    </lineage>
</organism>
<dbReference type="EMBL" id="QGMY01000008">
    <property type="protein sequence ID" value="PWR71381.1"/>
    <property type="molecule type" value="Genomic_DNA"/>
</dbReference>
<dbReference type="OrthoDB" id="116581at2157"/>
<reference evidence="2 3" key="1">
    <citation type="submission" date="2018-05" db="EMBL/GenBank/DDBJ databases">
        <title>Draft genome of Methanospirillum lacunae Ki8-1.</title>
        <authorList>
            <person name="Dueholm M.S."/>
            <person name="Nielsen P.H."/>
            <person name="Bakmann L.F."/>
            <person name="Otzen D.E."/>
        </authorList>
    </citation>
    <scope>NUCLEOTIDE SEQUENCE [LARGE SCALE GENOMIC DNA]</scope>
    <source>
        <strain evidence="2 3">Ki8-1</strain>
    </source>
</reference>
<name>A0A2V2N764_9EURY</name>
<protein>
    <recommendedName>
        <fullName evidence="1">RCK C-terminal domain-containing protein</fullName>
    </recommendedName>
</protein>
<dbReference type="Pfam" id="PF02080">
    <property type="entry name" value="TrkA_C"/>
    <property type="match status" value="1"/>
</dbReference>
<sequence length="272" mass="28823">MEEVILRAIKRAMPGRGRARVNSSLLTEIGIEDKTEVEVATPEGASITLTVYADALVEQGQIRISEEDLKKLGITDGTDVHVKRKVPVTEQVKDAAGELAGKINQGVQDIGETLSEKTAGIREGTSQAAQDLHEKAKEVSAKIVEEVTPIGEKIGEAGRETAARIKDLVPTSRFNAAVEGGLKSLKPEDAANLKKLLAESEGEKHAAQVKAATASGRSIQNLTIPPDVMIIAVQRADTVIPLGDTTVLATGDLVYLAGSDKGLEYTTKLLEG</sequence>
<evidence type="ECO:0000313" key="2">
    <source>
        <dbReference type="EMBL" id="PWR71381.1"/>
    </source>
</evidence>
<accession>A0A2V2N764</accession>
<dbReference type="AlphaFoldDB" id="A0A2V2N764"/>
<dbReference type="PROSITE" id="PS51202">
    <property type="entry name" value="RCK_C"/>
    <property type="match status" value="1"/>
</dbReference>
<evidence type="ECO:0000313" key="3">
    <source>
        <dbReference type="Proteomes" id="UP000245657"/>
    </source>
</evidence>
<dbReference type="GeneID" id="97546994"/>
<dbReference type="InterPro" id="IPR006037">
    <property type="entry name" value="RCK_C"/>
</dbReference>
<dbReference type="Proteomes" id="UP000245657">
    <property type="component" value="Unassembled WGS sequence"/>
</dbReference>
<comment type="caution">
    <text evidence="2">The sequence shown here is derived from an EMBL/GenBank/DDBJ whole genome shotgun (WGS) entry which is preliminary data.</text>
</comment>
<dbReference type="SUPFAM" id="SSF116726">
    <property type="entry name" value="TrkA C-terminal domain-like"/>
    <property type="match status" value="1"/>
</dbReference>
<dbReference type="GO" id="GO:0008324">
    <property type="term" value="F:monoatomic cation transmembrane transporter activity"/>
    <property type="evidence" value="ECO:0007669"/>
    <property type="project" value="InterPro"/>
</dbReference>
<dbReference type="GO" id="GO:0006813">
    <property type="term" value="P:potassium ion transport"/>
    <property type="evidence" value="ECO:0007669"/>
    <property type="project" value="InterPro"/>
</dbReference>
<keyword evidence="3" id="KW-1185">Reference proteome</keyword>
<dbReference type="RefSeq" id="WP_109968999.1">
    <property type="nucleotide sequence ID" value="NZ_CP176093.1"/>
</dbReference>
<dbReference type="Gene3D" id="1.10.287.700">
    <property type="entry name" value="Helix hairpin bin"/>
    <property type="match status" value="1"/>
</dbReference>
<dbReference type="InterPro" id="IPR036721">
    <property type="entry name" value="RCK_C_sf"/>
</dbReference>
<proteinExistence type="predicted"/>
<dbReference type="Gene3D" id="3.30.70.1450">
    <property type="entry name" value="Regulator of K+ conductance, C-terminal domain"/>
    <property type="match status" value="1"/>
</dbReference>
<gene>
    <name evidence="2" type="ORF">DK846_10975</name>
</gene>